<dbReference type="AlphaFoldDB" id="A0A381XCI2"/>
<dbReference type="EMBL" id="UINC01014675">
    <property type="protein sequence ID" value="SVA62444.1"/>
    <property type="molecule type" value="Genomic_DNA"/>
</dbReference>
<dbReference type="PANTHER" id="PTHR36842:SF1">
    <property type="entry name" value="PROTEIN TOLB"/>
    <property type="match status" value="1"/>
</dbReference>
<name>A0A381XCI2_9ZZZZ</name>
<reference evidence="3" key="1">
    <citation type="submission" date="2018-05" db="EMBL/GenBank/DDBJ databases">
        <authorList>
            <person name="Lanie J.A."/>
            <person name="Ng W.-L."/>
            <person name="Kazmierczak K.M."/>
            <person name="Andrzejewski T.M."/>
            <person name="Davidsen T.M."/>
            <person name="Wayne K.J."/>
            <person name="Tettelin H."/>
            <person name="Glass J.I."/>
            <person name="Rusch D."/>
            <person name="Podicherti R."/>
            <person name="Tsui H.-C.T."/>
            <person name="Winkler M.E."/>
        </authorList>
    </citation>
    <scope>NUCLEOTIDE SEQUENCE</scope>
</reference>
<evidence type="ECO:0000259" key="2">
    <source>
        <dbReference type="PROSITE" id="PS50106"/>
    </source>
</evidence>
<dbReference type="Gene3D" id="2.30.42.10">
    <property type="match status" value="1"/>
</dbReference>
<dbReference type="InterPro" id="IPR011659">
    <property type="entry name" value="WD40"/>
</dbReference>
<feature type="domain" description="PDZ" evidence="2">
    <location>
        <begin position="873"/>
        <end position="963"/>
    </location>
</feature>
<dbReference type="InterPro" id="IPR007484">
    <property type="entry name" value="Peptidase_M28"/>
</dbReference>
<dbReference type="Pfam" id="PF17820">
    <property type="entry name" value="PDZ_6"/>
    <property type="match status" value="1"/>
</dbReference>
<accession>A0A381XCI2</accession>
<dbReference type="Gene3D" id="2.120.10.30">
    <property type="entry name" value="TolB, C-terminal domain"/>
    <property type="match status" value="4"/>
</dbReference>
<proteinExistence type="inferred from homology"/>
<dbReference type="SMART" id="SM00228">
    <property type="entry name" value="PDZ"/>
    <property type="match status" value="1"/>
</dbReference>
<dbReference type="SUPFAM" id="SSF82171">
    <property type="entry name" value="DPP6 N-terminal domain-like"/>
    <property type="match status" value="1"/>
</dbReference>
<dbReference type="SUPFAM" id="SSF50156">
    <property type="entry name" value="PDZ domain-like"/>
    <property type="match status" value="1"/>
</dbReference>
<organism evidence="3">
    <name type="scientific">marine metagenome</name>
    <dbReference type="NCBI Taxonomy" id="408172"/>
    <lineage>
        <taxon>unclassified sequences</taxon>
        <taxon>metagenomes</taxon>
        <taxon>ecological metagenomes</taxon>
    </lineage>
</organism>
<dbReference type="Gene3D" id="3.40.630.10">
    <property type="entry name" value="Zn peptidases"/>
    <property type="match status" value="2"/>
</dbReference>
<dbReference type="InterPro" id="IPR001478">
    <property type="entry name" value="PDZ"/>
</dbReference>
<comment type="similarity">
    <text evidence="1">Belongs to the TolB family.</text>
</comment>
<dbReference type="InterPro" id="IPR041489">
    <property type="entry name" value="PDZ_6"/>
</dbReference>
<gene>
    <name evidence="3" type="ORF">METZ01_LOCUS115298</name>
</gene>
<evidence type="ECO:0000256" key="1">
    <source>
        <dbReference type="ARBA" id="ARBA00009820"/>
    </source>
</evidence>
<dbReference type="InterPro" id="IPR036034">
    <property type="entry name" value="PDZ_sf"/>
</dbReference>
<protein>
    <recommendedName>
        <fullName evidence="2">PDZ domain-containing protein</fullName>
    </recommendedName>
</protein>
<sequence length="967" mass="108019">MLKKFLITQSFVFVFFSIVFGEEEQFLSNIRQLTFEGRRAGEGYFGPNGNLMVLQSERETDNPFYQIYLMDFETGDVERISPGYGKTTCSWIHPNQQEVLFASTHSNPEARNKQKEELAFRASGKERRYSWDYDENFDLYLYDRKSKNYRQLTNAIGYDAEAAISPDGNWIVFSSNRLAYSKPMLDVDRKIFENDKAFMVDIYKMRIDGTNLQQLTDSRGYDGGPFFSQDGKRICWRRFSEDGATAEIFTMNADGSNQIQITEMGAMSWAPFFHPSGEYLIYSTNIHGFGNFELYLVSANGGLPVRVTQTDRFDGLPAFSPDGQTLAWTSQRTTTSQSQIFLGQWNHDAALKTLKEGRAETKENTFTTNKPSKPARALEILAADMREHVEALASPGFEGRMTGTTGEQKATQYVAEEFRRLGLEPAGQNSTYFQQFNFTAGMEIEKSSTLKLDGPRKALRKINPKTNTDWRPVTWSATGETPLKQVVWGNYGIVAPEANGFSEYDSFVHLDVKDKWVMVLRYMPEEISPEYRQHLSRYSSLRYKAMTLRDKGATGMIVVSGPQSGVKEQLIPIQFDASASAASLPVISVTDEMAELLLCPKRGKDCKPLKKLQETLDDGSVQMGFPTSFQLSAQIDLKKEKRTGRNVLGVLKSNLPNNEPPLIVGGHVDHLGKEGGSSSLAREEEKGKIHFGADDNASGVASILEMAEWLVGQKQQGKLEMKRDILFGAWSGEELGLLGSAYYVDQLAAANHSNDLSNQIAAYLNMDMVGRYKDALVVNGVGSSSIGRREIERRNAPIGLRLVLKEDSYLPTDATSFYMKKVPILSVFTGSHSEYHSPRDTPDLLNYEGMEKITKFLSLIARELAMSVEEPDYLEPQKPQEQSARAGLRAYLGTIPDYGEGNVPGLKISGVSKGGPAEKAGLTAGDIIVELAGRKIENIYDYTYAIDAVKIGQTTSIVVVRDNNKIE</sequence>
<evidence type="ECO:0000313" key="3">
    <source>
        <dbReference type="EMBL" id="SVA62444.1"/>
    </source>
</evidence>
<dbReference type="InterPro" id="IPR011042">
    <property type="entry name" value="6-blade_b-propeller_TolB-like"/>
</dbReference>
<dbReference type="PROSITE" id="PS50106">
    <property type="entry name" value="PDZ"/>
    <property type="match status" value="1"/>
</dbReference>
<dbReference type="SUPFAM" id="SSF53187">
    <property type="entry name" value="Zn-dependent exopeptidases"/>
    <property type="match status" value="1"/>
</dbReference>
<dbReference type="Pfam" id="PF04389">
    <property type="entry name" value="Peptidase_M28"/>
    <property type="match status" value="1"/>
</dbReference>
<dbReference type="Pfam" id="PF07676">
    <property type="entry name" value="PD40"/>
    <property type="match status" value="3"/>
</dbReference>
<feature type="non-terminal residue" evidence="3">
    <location>
        <position position="967"/>
    </location>
</feature>
<dbReference type="PANTHER" id="PTHR36842">
    <property type="entry name" value="PROTEIN TOLB HOMOLOG"/>
    <property type="match status" value="1"/>
</dbReference>